<protein>
    <submittedName>
        <fullName evidence="1">Uncharacterized protein</fullName>
    </submittedName>
</protein>
<dbReference type="Proteomes" id="UP001381693">
    <property type="component" value="Unassembled WGS sequence"/>
</dbReference>
<comment type="caution">
    <text evidence="1">The sequence shown here is derived from an EMBL/GenBank/DDBJ whole genome shotgun (WGS) entry which is preliminary data.</text>
</comment>
<sequence>MFSRDGDSVMEDALQVVGIYKHLSRVDAYHWRAVHLLTAGFLNASNADELKKLIHRVDEKLQRVLCNKMTAFIKQVLYHPKTASCKEKCKAVTGSVLALE</sequence>
<name>A0AAN8ZSM2_HALRR</name>
<reference evidence="1 2" key="1">
    <citation type="submission" date="2023-11" db="EMBL/GenBank/DDBJ databases">
        <title>Halocaridina rubra genome assembly.</title>
        <authorList>
            <person name="Smith C."/>
        </authorList>
    </citation>
    <scope>NUCLEOTIDE SEQUENCE [LARGE SCALE GENOMIC DNA]</scope>
    <source>
        <strain evidence="1">EP-1</strain>
        <tissue evidence="1">Whole</tissue>
    </source>
</reference>
<accession>A0AAN8ZSM2</accession>
<dbReference type="EMBL" id="JAXCGZ010018990">
    <property type="protein sequence ID" value="KAK7066876.1"/>
    <property type="molecule type" value="Genomic_DNA"/>
</dbReference>
<proteinExistence type="predicted"/>
<gene>
    <name evidence="1" type="ORF">SK128_011255</name>
</gene>
<dbReference type="AlphaFoldDB" id="A0AAN8ZSM2"/>
<evidence type="ECO:0000313" key="2">
    <source>
        <dbReference type="Proteomes" id="UP001381693"/>
    </source>
</evidence>
<keyword evidence="2" id="KW-1185">Reference proteome</keyword>
<evidence type="ECO:0000313" key="1">
    <source>
        <dbReference type="EMBL" id="KAK7066876.1"/>
    </source>
</evidence>
<organism evidence="1 2">
    <name type="scientific">Halocaridina rubra</name>
    <name type="common">Hawaiian red shrimp</name>
    <dbReference type="NCBI Taxonomy" id="373956"/>
    <lineage>
        <taxon>Eukaryota</taxon>
        <taxon>Metazoa</taxon>
        <taxon>Ecdysozoa</taxon>
        <taxon>Arthropoda</taxon>
        <taxon>Crustacea</taxon>
        <taxon>Multicrustacea</taxon>
        <taxon>Malacostraca</taxon>
        <taxon>Eumalacostraca</taxon>
        <taxon>Eucarida</taxon>
        <taxon>Decapoda</taxon>
        <taxon>Pleocyemata</taxon>
        <taxon>Caridea</taxon>
        <taxon>Atyoidea</taxon>
        <taxon>Atyidae</taxon>
        <taxon>Halocaridina</taxon>
    </lineage>
</organism>